<dbReference type="EMBL" id="SCWE01000003">
    <property type="protein sequence ID" value="TDM01636.1"/>
    <property type="molecule type" value="Genomic_DNA"/>
</dbReference>
<dbReference type="Proteomes" id="UP000295328">
    <property type="component" value="Unassembled WGS sequence"/>
</dbReference>
<evidence type="ECO:0000313" key="1">
    <source>
        <dbReference type="EMBL" id="TDM01636.1"/>
    </source>
</evidence>
<dbReference type="Gene3D" id="3.30.1330.70">
    <property type="entry name" value="Holliday junction resolvase RusA"/>
    <property type="match status" value="1"/>
</dbReference>
<dbReference type="AlphaFoldDB" id="A0A4R6BJA2"/>
<gene>
    <name evidence="1" type="ORF">ERX37_07925</name>
</gene>
<keyword evidence="2" id="KW-1185">Reference proteome</keyword>
<dbReference type="GO" id="GO:0006281">
    <property type="term" value="P:DNA repair"/>
    <property type="evidence" value="ECO:0007669"/>
    <property type="project" value="InterPro"/>
</dbReference>
<evidence type="ECO:0000313" key="2">
    <source>
        <dbReference type="Proteomes" id="UP000295328"/>
    </source>
</evidence>
<dbReference type="InterPro" id="IPR008822">
    <property type="entry name" value="Endonuclease_RusA-like"/>
</dbReference>
<name>A0A4R6BJA2_9STAP</name>
<dbReference type="GO" id="GO:0006310">
    <property type="term" value="P:DNA recombination"/>
    <property type="evidence" value="ECO:0007669"/>
    <property type="project" value="InterPro"/>
</dbReference>
<protein>
    <submittedName>
        <fullName evidence="1">RusA family crossover junction endodeoxyribonuclease</fullName>
    </submittedName>
</protein>
<dbReference type="Pfam" id="PF05866">
    <property type="entry name" value="RusA"/>
    <property type="match status" value="1"/>
</dbReference>
<accession>A0A4R6BJA2</accession>
<dbReference type="OrthoDB" id="5114842at2"/>
<dbReference type="InterPro" id="IPR036614">
    <property type="entry name" value="RusA-like_sf"/>
</dbReference>
<dbReference type="GO" id="GO:0000287">
    <property type="term" value="F:magnesium ion binding"/>
    <property type="evidence" value="ECO:0007669"/>
    <property type="project" value="InterPro"/>
</dbReference>
<organism evidence="1 2">
    <name type="scientific">Macrococcus hajekii</name>
    <dbReference type="NCBI Taxonomy" id="198482"/>
    <lineage>
        <taxon>Bacteria</taxon>
        <taxon>Bacillati</taxon>
        <taxon>Bacillota</taxon>
        <taxon>Bacilli</taxon>
        <taxon>Bacillales</taxon>
        <taxon>Staphylococcaceae</taxon>
        <taxon>Macrococcus</taxon>
    </lineage>
</organism>
<comment type="caution">
    <text evidence="1">The sequence shown here is derived from an EMBL/GenBank/DDBJ whole genome shotgun (WGS) entry which is preliminary data.</text>
</comment>
<proteinExistence type="predicted"/>
<reference evidence="1 2" key="1">
    <citation type="submission" date="2019-01" db="EMBL/GenBank/DDBJ databases">
        <title>Draft genome sequences of the type strains of six Macrococcus species.</title>
        <authorList>
            <person name="Mazhar S."/>
            <person name="Altermann E."/>
            <person name="Hill C."/>
            <person name="Mcauliffe O."/>
        </authorList>
    </citation>
    <scope>NUCLEOTIDE SEQUENCE [LARGE SCALE GENOMIC DNA]</scope>
    <source>
        <strain evidence="1 2">CCM4809</strain>
    </source>
</reference>
<sequence>MNSPRPRFKRVGNSVRTYMPASYMHHKAFIAAQMPRLELTGQIKITLMFGMPVPASTSKVKRERMYGTYHNKKPDIDNLVKTVLDAANKHVWVDDGQIVSLVTEKRYTQHPKILMTVEEIEKGLVE</sequence>
<dbReference type="SUPFAM" id="SSF103084">
    <property type="entry name" value="Holliday junction resolvase RusA"/>
    <property type="match status" value="1"/>
</dbReference>